<dbReference type="Proteomes" id="UP000222564">
    <property type="component" value="Unassembled WGS sequence"/>
</dbReference>
<keyword evidence="6 7" id="KW-0975">Bacterial flagellum</keyword>
<evidence type="ECO:0000259" key="9">
    <source>
        <dbReference type="Pfam" id="PF06429"/>
    </source>
</evidence>
<organism evidence="11 12">
    <name type="scientific">Desulforamulus profundi</name>
    <dbReference type="NCBI Taxonomy" id="1383067"/>
    <lineage>
        <taxon>Bacteria</taxon>
        <taxon>Bacillati</taxon>
        <taxon>Bacillota</taxon>
        <taxon>Clostridia</taxon>
        <taxon>Eubacteriales</taxon>
        <taxon>Peptococcaceae</taxon>
        <taxon>Desulforamulus</taxon>
    </lineage>
</organism>
<proteinExistence type="inferred from homology"/>
<dbReference type="Pfam" id="PF22638">
    <property type="entry name" value="FlgK_D1"/>
    <property type="match status" value="1"/>
</dbReference>
<name>A0A2C6L1S6_9FIRM</name>
<dbReference type="SUPFAM" id="SSF64518">
    <property type="entry name" value="Phase 1 flagellin"/>
    <property type="match status" value="1"/>
</dbReference>
<dbReference type="GO" id="GO:0044780">
    <property type="term" value="P:bacterial-type flagellum assembly"/>
    <property type="evidence" value="ECO:0007669"/>
    <property type="project" value="InterPro"/>
</dbReference>
<dbReference type="InterPro" id="IPR010930">
    <property type="entry name" value="Flg_bb/hook_C_dom"/>
</dbReference>
<evidence type="ECO:0000256" key="4">
    <source>
        <dbReference type="ARBA" id="ARBA00016244"/>
    </source>
</evidence>
<dbReference type="NCBIfam" id="TIGR02492">
    <property type="entry name" value="flgK_ends"/>
    <property type="match status" value="1"/>
</dbReference>
<evidence type="ECO:0000256" key="1">
    <source>
        <dbReference type="ARBA" id="ARBA00004365"/>
    </source>
</evidence>
<feature type="domain" description="Flagellar basal body rod protein N-terminal" evidence="8">
    <location>
        <begin position="10"/>
        <end position="37"/>
    </location>
</feature>
<dbReference type="Pfam" id="PF06429">
    <property type="entry name" value="Flg_bbr_C"/>
    <property type="match status" value="1"/>
</dbReference>
<evidence type="ECO:0000256" key="2">
    <source>
        <dbReference type="ARBA" id="ARBA00004613"/>
    </source>
</evidence>
<comment type="similarity">
    <text evidence="3 7">Belongs to the flagella basal body rod proteins family.</text>
</comment>
<gene>
    <name evidence="7" type="primary">flgK</name>
    <name evidence="11" type="ORF">P378_16815</name>
</gene>
<keyword evidence="11" id="KW-0966">Cell projection</keyword>
<feature type="domain" description="Flagellar basal-body/hook protein C-terminal" evidence="9">
    <location>
        <begin position="553"/>
        <end position="591"/>
    </location>
</feature>
<dbReference type="EMBL" id="AWQQ01000095">
    <property type="protein sequence ID" value="PHJ37301.1"/>
    <property type="molecule type" value="Genomic_DNA"/>
</dbReference>
<keyword evidence="11" id="KW-0282">Flagellum</keyword>
<dbReference type="GO" id="GO:0005198">
    <property type="term" value="F:structural molecule activity"/>
    <property type="evidence" value="ECO:0007669"/>
    <property type="project" value="UniProtKB-UniRule"/>
</dbReference>
<evidence type="ECO:0000259" key="10">
    <source>
        <dbReference type="Pfam" id="PF22638"/>
    </source>
</evidence>
<accession>A0A2C6L1S6</accession>
<keyword evidence="5 7" id="KW-0964">Secreted</keyword>
<dbReference type="AlphaFoldDB" id="A0A2C6L1S6"/>
<comment type="subcellular location">
    <subcellularLocation>
        <location evidence="1 7">Bacterial flagellum</location>
    </subcellularLocation>
    <subcellularLocation>
        <location evidence="2 7">Secreted</location>
    </subcellularLocation>
</comment>
<dbReference type="OrthoDB" id="9802553at2"/>
<dbReference type="GO" id="GO:0005576">
    <property type="term" value="C:extracellular region"/>
    <property type="evidence" value="ECO:0007669"/>
    <property type="project" value="UniProtKB-SubCell"/>
</dbReference>
<dbReference type="GO" id="GO:0009424">
    <property type="term" value="C:bacterial-type flagellum hook"/>
    <property type="evidence" value="ECO:0007669"/>
    <property type="project" value="UniProtKB-UniRule"/>
</dbReference>
<evidence type="ECO:0000256" key="6">
    <source>
        <dbReference type="ARBA" id="ARBA00023143"/>
    </source>
</evidence>
<evidence type="ECO:0000256" key="7">
    <source>
        <dbReference type="RuleBase" id="RU362065"/>
    </source>
</evidence>
<protein>
    <recommendedName>
        <fullName evidence="4 7">Flagellar hook-associated protein 1</fullName>
        <shortName evidence="7">HAP1</shortName>
    </recommendedName>
</protein>
<dbReference type="InterPro" id="IPR001444">
    <property type="entry name" value="Flag_bb_rod_N"/>
</dbReference>
<reference evidence="11 12" key="1">
    <citation type="submission" date="2013-09" db="EMBL/GenBank/DDBJ databases">
        <title>Biodegradation of hydrocarbons in the deep terrestrial subsurface : characterization of a microbial consortium composed of two Desulfotomaculum species originating from a deep geological formation.</title>
        <authorList>
            <person name="Aullo T."/>
            <person name="Berlendis S."/>
            <person name="Lascourreges J.-F."/>
            <person name="Dessort D."/>
            <person name="Saint-Laurent S."/>
            <person name="Schraauwers B."/>
            <person name="Mas J."/>
            <person name="Magot M."/>
            <person name="Ranchou-Peyruse A."/>
        </authorList>
    </citation>
    <scope>NUCLEOTIDE SEQUENCE [LARGE SCALE GENOMIC DNA]</scope>
    <source>
        <strain evidence="11 12">Bs107</strain>
    </source>
</reference>
<evidence type="ECO:0000313" key="11">
    <source>
        <dbReference type="EMBL" id="PHJ37301.1"/>
    </source>
</evidence>
<evidence type="ECO:0000256" key="5">
    <source>
        <dbReference type="ARBA" id="ARBA00022525"/>
    </source>
</evidence>
<feature type="domain" description="Flagellar hook-associated protein FlgK helical" evidence="10">
    <location>
        <begin position="103"/>
        <end position="333"/>
    </location>
</feature>
<evidence type="ECO:0000256" key="3">
    <source>
        <dbReference type="ARBA" id="ARBA00009677"/>
    </source>
</evidence>
<evidence type="ECO:0000259" key="8">
    <source>
        <dbReference type="Pfam" id="PF00460"/>
    </source>
</evidence>
<sequence>MPGTWFGLEIAKRGTMVHRKALDVTGHNIANASTPGYSRQEAVITPTTPWARPDLSTKMLPGQLGTGSDVTEVRRIRDYYLDVQSRHSGSYEGYWEKKLDMAKRMETVFLEPDGRGLQATLLNFFNDWQDLNNNPQDPGVKKAVKESGDELAAIFRQMHSQLATINESINGSLQYEVDQVNQLVTKIADLSNTIIHVIRNGAQPNDLLDERDNLLDQLAKYGHINVTTQDNGMIEVRFIESAAILLKNDGYDKVVASKVNLVTGAGALGNENHLSVDGMDVINLTALADYYSKAPEGAGKGSILGQESARLENEAVSLKLDRLAASIIENINRAAGVPRPGDVYPPPAFFQGTSAADITLNEVIKADPEKIIGENALAVARLRSTPINTLDGQISLRQGITFTNNDQMKFTVTLPDGTSKDIDLGLDSGLTVSTLYSPEEIKAAIQNALDKKFGKDEIRVGLNEDARLSFSLKKGDGKFEIASKKGNDVLFGGNAIKDDPDITVISTTVLNTTFEKYFQGIVAQVGAAVDHHDKMLENQQAIGQQVEALRQSVSGVSVDEELTKVIQFQYGYQACARMIALQDEMLDYLINRIR</sequence>
<dbReference type="InterPro" id="IPR053927">
    <property type="entry name" value="FlgK_helical"/>
</dbReference>
<dbReference type="InterPro" id="IPR002371">
    <property type="entry name" value="FlgK"/>
</dbReference>
<dbReference type="PRINTS" id="PR01005">
    <property type="entry name" value="FLGHOOKAP1"/>
</dbReference>
<dbReference type="Pfam" id="PF00460">
    <property type="entry name" value="Flg_bb_rod"/>
    <property type="match status" value="1"/>
</dbReference>
<dbReference type="PANTHER" id="PTHR30033:SF1">
    <property type="entry name" value="FLAGELLAR HOOK-ASSOCIATED PROTEIN 1"/>
    <property type="match status" value="1"/>
</dbReference>
<keyword evidence="12" id="KW-1185">Reference proteome</keyword>
<dbReference type="RefSeq" id="WP_099083831.1">
    <property type="nucleotide sequence ID" value="NZ_AWQQ01000095.1"/>
</dbReference>
<keyword evidence="11" id="KW-0969">Cilium</keyword>
<comment type="caution">
    <text evidence="11">The sequence shown here is derived from an EMBL/GenBank/DDBJ whole genome shotgun (WGS) entry which is preliminary data.</text>
</comment>
<dbReference type="PANTHER" id="PTHR30033">
    <property type="entry name" value="FLAGELLAR HOOK-ASSOCIATED PROTEIN 1"/>
    <property type="match status" value="1"/>
</dbReference>
<evidence type="ECO:0000313" key="12">
    <source>
        <dbReference type="Proteomes" id="UP000222564"/>
    </source>
</evidence>